<dbReference type="STRING" id="909613.UO65_5531"/>
<dbReference type="Proteomes" id="UP000019277">
    <property type="component" value="Unassembled WGS sequence"/>
</dbReference>
<sequence>MPRLRQRTPRRSTSGTSRRAEQPGDGEWPGGHRERTTGNPGACGHRAQSTDRANSVTGQGGTSPGSARRVAVPAPGWRIARSGSARSGHPARPDREYRVRAGRCAGCG</sequence>
<feature type="compositionally biased region" description="Basic residues" evidence="1">
    <location>
        <begin position="1"/>
        <end position="10"/>
    </location>
</feature>
<keyword evidence="3" id="KW-1185">Reference proteome</keyword>
<protein>
    <submittedName>
        <fullName evidence="2">Uncharacterized protein</fullName>
    </submittedName>
</protein>
<accession>W7IYS9</accession>
<feature type="region of interest" description="Disordered" evidence="1">
    <location>
        <begin position="1"/>
        <end position="108"/>
    </location>
</feature>
<reference evidence="2 3" key="1">
    <citation type="journal article" date="2014" name="Genome Announc.">
        <title>Draft Genome Sequence of the Antitrypanosomally Active Sponge-Associated Bacterium Actinokineospora sp. Strain EG49.</title>
        <authorList>
            <person name="Harjes J."/>
            <person name="Ryu T."/>
            <person name="Abdelmohsen U.R."/>
            <person name="Moitinho-Silva L."/>
            <person name="Horn H."/>
            <person name="Ravasi T."/>
            <person name="Hentschel U."/>
        </authorList>
    </citation>
    <scope>NUCLEOTIDE SEQUENCE [LARGE SCALE GENOMIC DNA]</scope>
    <source>
        <strain evidence="2 3">EG49</strain>
    </source>
</reference>
<name>W7IYS9_9PSEU</name>
<dbReference type="EMBL" id="AYXG01000215">
    <property type="protein sequence ID" value="EWC59184.1"/>
    <property type="molecule type" value="Genomic_DNA"/>
</dbReference>
<organism evidence="2 3">
    <name type="scientific">Actinokineospora spheciospongiae</name>
    <dbReference type="NCBI Taxonomy" id="909613"/>
    <lineage>
        <taxon>Bacteria</taxon>
        <taxon>Bacillati</taxon>
        <taxon>Actinomycetota</taxon>
        <taxon>Actinomycetes</taxon>
        <taxon>Pseudonocardiales</taxon>
        <taxon>Pseudonocardiaceae</taxon>
        <taxon>Actinokineospora</taxon>
    </lineage>
</organism>
<evidence type="ECO:0000313" key="2">
    <source>
        <dbReference type="EMBL" id="EWC59184.1"/>
    </source>
</evidence>
<dbReference type="AlphaFoldDB" id="W7IYS9"/>
<comment type="caution">
    <text evidence="2">The sequence shown here is derived from an EMBL/GenBank/DDBJ whole genome shotgun (WGS) entry which is preliminary data.</text>
</comment>
<evidence type="ECO:0000256" key="1">
    <source>
        <dbReference type="SAM" id="MobiDB-lite"/>
    </source>
</evidence>
<gene>
    <name evidence="2" type="ORF">UO65_5531</name>
</gene>
<evidence type="ECO:0000313" key="3">
    <source>
        <dbReference type="Proteomes" id="UP000019277"/>
    </source>
</evidence>
<proteinExistence type="predicted"/>